<dbReference type="SUPFAM" id="SSF47384">
    <property type="entry name" value="Homodimeric domain of signal transducing histidine kinase"/>
    <property type="match status" value="1"/>
</dbReference>
<sequence length="348" mass="36759">MSAGPLATALFAAGPIPSLAIDEGDYVREANPASETLFNLSRHMLVGRRIDDLIGPGPTGAPVAAPYAAYDQVLTLPGGRRVVADVTAAPLAIEAGWRVLTVHPRSAGPIGARRDGGQRSATAAAAMLAHEIKNPLSAIRGAAQLLDRADEATASLTRLIRDEVDRIARLIDRMEGFTDSRPLVRSPQNIHAILAHARDVAEQGFAGAVRIREYYDPSLPPVLGDRDALVQVFVNLIKNAVEALDGRDGEIALTTGYRSGLTKRTSADAPQALPIEVCVIDDGPGAPDDIADHLFDPFVTSKRSGSGLGLALVDKLIADHGGVVEFVREGNPPKTVVRMLLPRVGARA</sequence>
<evidence type="ECO:0000313" key="11">
    <source>
        <dbReference type="Proteomes" id="UP000546701"/>
    </source>
</evidence>
<dbReference type="InterPro" id="IPR004358">
    <property type="entry name" value="Sig_transdc_His_kin-like_C"/>
</dbReference>
<dbReference type="CDD" id="cd00130">
    <property type="entry name" value="PAS"/>
    <property type="match status" value="1"/>
</dbReference>
<organism evidence="10 11">
    <name type="scientific">Sphingomonas prati</name>
    <dbReference type="NCBI Taxonomy" id="1843237"/>
    <lineage>
        <taxon>Bacteria</taxon>
        <taxon>Pseudomonadati</taxon>
        <taxon>Pseudomonadota</taxon>
        <taxon>Alphaproteobacteria</taxon>
        <taxon>Sphingomonadales</taxon>
        <taxon>Sphingomonadaceae</taxon>
        <taxon>Sphingomonas</taxon>
    </lineage>
</organism>
<dbReference type="InterPro" id="IPR000014">
    <property type="entry name" value="PAS"/>
</dbReference>
<comment type="catalytic activity">
    <reaction evidence="1">
        <text>ATP + protein L-histidine = ADP + protein N-phospho-L-histidine.</text>
        <dbReference type="EC" id="2.7.13.3"/>
    </reaction>
</comment>
<dbReference type="Proteomes" id="UP000546701">
    <property type="component" value="Unassembled WGS sequence"/>
</dbReference>
<dbReference type="Gene3D" id="3.30.565.10">
    <property type="entry name" value="Histidine kinase-like ATPase, C-terminal domain"/>
    <property type="match status" value="1"/>
</dbReference>
<keyword evidence="8" id="KW-0902">Two-component regulatory system</keyword>
<evidence type="ECO:0000256" key="6">
    <source>
        <dbReference type="ARBA" id="ARBA00022777"/>
    </source>
</evidence>
<dbReference type="GO" id="GO:0000155">
    <property type="term" value="F:phosphorelay sensor kinase activity"/>
    <property type="evidence" value="ECO:0007669"/>
    <property type="project" value="InterPro"/>
</dbReference>
<evidence type="ECO:0000259" key="9">
    <source>
        <dbReference type="PROSITE" id="PS50109"/>
    </source>
</evidence>
<dbReference type="EC" id="2.7.13.3" evidence="2"/>
<dbReference type="InterPro" id="IPR005467">
    <property type="entry name" value="His_kinase_dom"/>
</dbReference>
<dbReference type="RefSeq" id="WP_229673561.1">
    <property type="nucleotide sequence ID" value="NZ_BMJP01000001.1"/>
</dbReference>
<evidence type="ECO:0000256" key="8">
    <source>
        <dbReference type="ARBA" id="ARBA00023012"/>
    </source>
</evidence>
<dbReference type="InterPro" id="IPR003661">
    <property type="entry name" value="HisK_dim/P_dom"/>
</dbReference>
<protein>
    <recommendedName>
        <fullName evidence="2">histidine kinase</fullName>
        <ecNumber evidence="2">2.7.13.3</ecNumber>
    </recommendedName>
</protein>
<dbReference type="Gene3D" id="1.10.287.130">
    <property type="match status" value="1"/>
</dbReference>
<dbReference type="EMBL" id="JACIJR010000002">
    <property type="protein sequence ID" value="MBB5728527.1"/>
    <property type="molecule type" value="Genomic_DNA"/>
</dbReference>
<keyword evidence="7" id="KW-0067">ATP-binding</keyword>
<keyword evidence="11" id="KW-1185">Reference proteome</keyword>
<dbReference type="GO" id="GO:0005524">
    <property type="term" value="F:ATP binding"/>
    <property type="evidence" value="ECO:0007669"/>
    <property type="project" value="UniProtKB-KW"/>
</dbReference>
<dbReference type="SMART" id="SM00388">
    <property type="entry name" value="HisKA"/>
    <property type="match status" value="1"/>
</dbReference>
<keyword evidence="3" id="KW-0597">Phosphoprotein</keyword>
<dbReference type="AlphaFoldDB" id="A0A7W9BR03"/>
<evidence type="ECO:0000313" key="10">
    <source>
        <dbReference type="EMBL" id="MBB5728527.1"/>
    </source>
</evidence>
<evidence type="ECO:0000256" key="2">
    <source>
        <dbReference type="ARBA" id="ARBA00012438"/>
    </source>
</evidence>
<feature type="domain" description="Histidine kinase" evidence="9">
    <location>
        <begin position="127"/>
        <end position="345"/>
    </location>
</feature>
<accession>A0A7W9BR03</accession>
<evidence type="ECO:0000256" key="5">
    <source>
        <dbReference type="ARBA" id="ARBA00022741"/>
    </source>
</evidence>
<evidence type="ECO:0000256" key="7">
    <source>
        <dbReference type="ARBA" id="ARBA00022840"/>
    </source>
</evidence>
<proteinExistence type="predicted"/>
<dbReference type="SUPFAM" id="SSF55874">
    <property type="entry name" value="ATPase domain of HSP90 chaperone/DNA topoisomerase II/histidine kinase"/>
    <property type="match status" value="1"/>
</dbReference>
<dbReference type="SUPFAM" id="SSF55785">
    <property type="entry name" value="PYP-like sensor domain (PAS domain)"/>
    <property type="match status" value="1"/>
</dbReference>
<evidence type="ECO:0000256" key="1">
    <source>
        <dbReference type="ARBA" id="ARBA00000085"/>
    </source>
</evidence>
<comment type="caution">
    <text evidence="10">The sequence shown here is derived from an EMBL/GenBank/DDBJ whole genome shotgun (WGS) entry which is preliminary data.</text>
</comment>
<keyword evidence="5" id="KW-0547">Nucleotide-binding</keyword>
<dbReference type="InterPro" id="IPR036890">
    <property type="entry name" value="HATPase_C_sf"/>
</dbReference>
<dbReference type="InterPro" id="IPR003594">
    <property type="entry name" value="HATPase_dom"/>
</dbReference>
<evidence type="ECO:0000256" key="4">
    <source>
        <dbReference type="ARBA" id="ARBA00022679"/>
    </source>
</evidence>
<dbReference type="PANTHER" id="PTHR43065">
    <property type="entry name" value="SENSOR HISTIDINE KINASE"/>
    <property type="match status" value="1"/>
</dbReference>
<keyword evidence="6 10" id="KW-0418">Kinase</keyword>
<gene>
    <name evidence="10" type="ORF">FHS99_000997</name>
</gene>
<reference evidence="10 11" key="1">
    <citation type="submission" date="2020-08" db="EMBL/GenBank/DDBJ databases">
        <title>Genomic Encyclopedia of Type Strains, Phase IV (KMG-IV): sequencing the most valuable type-strain genomes for metagenomic binning, comparative biology and taxonomic classification.</title>
        <authorList>
            <person name="Goeker M."/>
        </authorList>
    </citation>
    <scope>NUCLEOTIDE SEQUENCE [LARGE SCALE GENOMIC DNA]</scope>
    <source>
        <strain evidence="10 11">DSM 103336</strain>
    </source>
</reference>
<dbReference type="PROSITE" id="PS50109">
    <property type="entry name" value="HIS_KIN"/>
    <property type="match status" value="1"/>
</dbReference>
<dbReference type="SMART" id="SM00387">
    <property type="entry name" value="HATPase_c"/>
    <property type="match status" value="1"/>
</dbReference>
<keyword evidence="4 10" id="KW-0808">Transferase</keyword>
<dbReference type="Pfam" id="PF00512">
    <property type="entry name" value="HisKA"/>
    <property type="match status" value="1"/>
</dbReference>
<evidence type="ECO:0000256" key="3">
    <source>
        <dbReference type="ARBA" id="ARBA00022553"/>
    </source>
</evidence>
<name>A0A7W9BR03_9SPHN</name>
<dbReference type="Pfam" id="PF02518">
    <property type="entry name" value="HATPase_c"/>
    <property type="match status" value="1"/>
</dbReference>
<dbReference type="InterPro" id="IPR035965">
    <property type="entry name" value="PAS-like_dom_sf"/>
</dbReference>
<dbReference type="PANTHER" id="PTHR43065:SF10">
    <property type="entry name" value="PEROXIDE STRESS-ACTIVATED HISTIDINE KINASE MAK3"/>
    <property type="match status" value="1"/>
</dbReference>
<dbReference type="InterPro" id="IPR036097">
    <property type="entry name" value="HisK_dim/P_sf"/>
</dbReference>
<dbReference type="PRINTS" id="PR00344">
    <property type="entry name" value="BCTRLSENSOR"/>
</dbReference>
<dbReference type="CDD" id="cd00082">
    <property type="entry name" value="HisKA"/>
    <property type="match status" value="1"/>
</dbReference>